<feature type="domain" description="NADP-dependent oxidoreductase" evidence="5">
    <location>
        <begin position="398"/>
        <end position="643"/>
    </location>
</feature>
<reference evidence="8" key="1">
    <citation type="submission" date="2020-10" db="EMBL/GenBank/DDBJ databases">
        <authorList>
            <person name="Gilroy R."/>
        </authorList>
    </citation>
    <scope>NUCLEOTIDE SEQUENCE</scope>
    <source>
        <strain evidence="8">4920</strain>
    </source>
</reference>
<evidence type="ECO:0000313" key="8">
    <source>
        <dbReference type="EMBL" id="HIV02254.1"/>
    </source>
</evidence>
<evidence type="ECO:0000256" key="4">
    <source>
        <dbReference type="SAM" id="SignalP"/>
    </source>
</evidence>
<dbReference type="Gene3D" id="3.30.457.10">
    <property type="entry name" value="Copper amine oxidase-like, N-terminal domain"/>
    <property type="match status" value="1"/>
</dbReference>
<keyword evidence="2" id="KW-0521">NADP</keyword>
<evidence type="ECO:0000256" key="2">
    <source>
        <dbReference type="ARBA" id="ARBA00022857"/>
    </source>
</evidence>
<dbReference type="InterPro" id="IPR023210">
    <property type="entry name" value="NADP_OxRdtase_dom"/>
</dbReference>
<protein>
    <submittedName>
        <fullName evidence="8">Aldo/keto reductase</fullName>
    </submittedName>
</protein>
<comment type="caution">
    <text evidence="8">The sequence shown here is derived from an EMBL/GenBank/DDBJ whole genome shotgun (WGS) entry which is preliminary data.</text>
</comment>
<gene>
    <name evidence="8" type="ORF">IAC74_01665</name>
</gene>
<keyword evidence="3" id="KW-0560">Oxidoreductase</keyword>
<evidence type="ECO:0000259" key="7">
    <source>
        <dbReference type="Pfam" id="PF18050"/>
    </source>
</evidence>
<evidence type="ECO:0000256" key="1">
    <source>
        <dbReference type="ARBA" id="ARBA00007905"/>
    </source>
</evidence>
<dbReference type="Pfam" id="PF18050">
    <property type="entry name" value="Cyclophil_like2"/>
    <property type="match status" value="1"/>
</dbReference>
<feature type="signal peptide" evidence="4">
    <location>
        <begin position="1"/>
        <end position="23"/>
    </location>
</feature>
<dbReference type="Pfam" id="PF00248">
    <property type="entry name" value="Aldo_ket_red"/>
    <property type="match status" value="1"/>
</dbReference>
<feature type="domain" description="Cyclophilin-like" evidence="7">
    <location>
        <begin position="255"/>
        <end position="365"/>
    </location>
</feature>
<dbReference type="SUPFAM" id="SSF51430">
    <property type="entry name" value="NAD(P)-linked oxidoreductase"/>
    <property type="match status" value="1"/>
</dbReference>
<evidence type="ECO:0000313" key="9">
    <source>
        <dbReference type="Proteomes" id="UP000886743"/>
    </source>
</evidence>
<dbReference type="FunFam" id="3.20.20.100:FF:000002">
    <property type="entry name" value="2,5-diketo-D-gluconic acid reductase A"/>
    <property type="match status" value="1"/>
</dbReference>
<evidence type="ECO:0000259" key="5">
    <source>
        <dbReference type="Pfam" id="PF00248"/>
    </source>
</evidence>
<feature type="chain" id="PRO_5039302302" evidence="4">
    <location>
        <begin position="24"/>
        <end position="651"/>
    </location>
</feature>
<dbReference type="InterPro" id="IPR036582">
    <property type="entry name" value="Mao_N_sf"/>
</dbReference>
<dbReference type="EMBL" id="DVOF01000051">
    <property type="protein sequence ID" value="HIV02254.1"/>
    <property type="molecule type" value="Genomic_DNA"/>
</dbReference>
<dbReference type="InterPro" id="IPR029000">
    <property type="entry name" value="Cyclophilin-like_dom_sf"/>
</dbReference>
<dbReference type="InterPro" id="IPR020471">
    <property type="entry name" value="AKR"/>
</dbReference>
<dbReference type="PRINTS" id="PR00069">
    <property type="entry name" value="ALDKETRDTASE"/>
</dbReference>
<dbReference type="Proteomes" id="UP000886743">
    <property type="component" value="Unassembled WGS sequence"/>
</dbReference>
<keyword evidence="4" id="KW-0732">Signal</keyword>
<feature type="domain" description="Copper amine oxidase-like N-terminal" evidence="6">
    <location>
        <begin position="58"/>
        <end position="155"/>
    </location>
</feature>
<dbReference type="InterPro" id="IPR036812">
    <property type="entry name" value="NAD(P)_OxRdtase_dom_sf"/>
</dbReference>
<dbReference type="PANTHER" id="PTHR43827">
    <property type="entry name" value="2,5-DIKETO-D-GLUCONIC ACID REDUCTASE"/>
    <property type="match status" value="1"/>
</dbReference>
<dbReference type="InterPro" id="IPR041183">
    <property type="entry name" value="Cyclophilin-like"/>
</dbReference>
<sequence length="651" mass="70628">MKKILSMLLAFCMMAVLTTGCTAQTQATGGALQTITLQIGNPMMTVDGEPLEVDPGRATAPVIEGERTLLPVRAVVEAMGGAVAWDEETQTTALAKGDTVILLTIDSHAAFSNETAHTLDTAPVIINDRTMLPIRFIAEGFGYEVGWDGATSTVTLTGTEAGEAAHSAGTGVEIAVENNVVTVSSAPAGSTLITAFYRDNTLSDVKLYPGSGTITADISQGMASADLAKIFLWDMETLQPLAATTEATMTNKISIAVNGHTLTATLADNSSAQAFLELLREAPITIEMQDYGNFEKVGGLGATLPRNDEQITTQAGDLILYQGNQITIYYDTNSWDFTRLGKIDDITQSELKEILGAGSVTVTFSLYSASQEANPGKFNFETRTVLLNSGYEMPINGLGTYSLHGETCINSVKSALASGVRLIDTASAYGNEEEVGQAVREAMEEYGIDREEIFVITKIYPGSEMANPEEAIQACLDRLDIGYVDMMLLHHPDPNDVQAYKAMERFVAEGKIRSIGLSNWYVEELEEFLPQVDTTPALVQNEIHPYYQENDVIPYIQDLGITVQGWYPLGGRGHTAELLGDPVISEIAQAHGVSSAQVILRWNLQKGVVVIPGSSNPDHIRENTELYHFDLTDEEMQRINALDRGEKHDWY</sequence>
<comment type="similarity">
    <text evidence="1">Belongs to the aldo/keto reductase family.</text>
</comment>
<dbReference type="PANTHER" id="PTHR43827:SF3">
    <property type="entry name" value="NADP-DEPENDENT OXIDOREDUCTASE DOMAIN-CONTAINING PROTEIN"/>
    <property type="match status" value="1"/>
</dbReference>
<dbReference type="PROSITE" id="PS51257">
    <property type="entry name" value="PROKAR_LIPOPROTEIN"/>
    <property type="match status" value="1"/>
</dbReference>
<dbReference type="SUPFAM" id="SSF55383">
    <property type="entry name" value="Copper amine oxidase, domain N"/>
    <property type="match status" value="1"/>
</dbReference>
<name>A0A9D1NGK0_9FIRM</name>
<reference evidence="8" key="2">
    <citation type="journal article" date="2021" name="PeerJ">
        <title>Extensive microbial diversity within the chicken gut microbiome revealed by metagenomics and culture.</title>
        <authorList>
            <person name="Gilroy R."/>
            <person name="Ravi A."/>
            <person name="Getino M."/>
            <person name="Pursley I."/>
            <person name="Horton D.L."/>
            <person name="Alikhan N.F."/>
            <person name="Baker D."/>
            <person name="Gharbi K."/>
            <person name="Hall N."/>
            <person name="Watson M."/>
            <person name="Adriaenssens E.M."/>
            <person name="Foster-Nyarko E."/>
            <person name="Jarju S."/>
            <person name="Secka A."/>
            <person name="Antonio M."/>
            <person name="Oren A."/>
            <person name="Chaudhuri R.R."/>
            <person name="La Ragione R."/>
            <person name="Hildebrand F."/>
            <person name="Pallen M.J."/>
        </authorList>
    </citation>
    <scope>NUCLEOTIDE SEQUENCE</scope>
    <source>
        <strain evidence="8">4920</strain>
    </source>
</reference>
<dbReference type="AlphaFoldDB" id="A0A9D1NGK0"/>
<dbReference type="GO" id="GO:0016616">
    <property type="term" value="F:oxidoreductase activity, acting on the CH-OH group of donors, NAD or NADP as acceptor"/>
    <property type="evidence" value="ECO:0007669"/>
    <property type="project" value="UniProtKB-ARBA"/>
</dbReference>
<dbReference type="SUPFAM" id="SSF50891">
    <property type="entry name" value="Cyclophilin-like"/>
    <property type="match status" value="1"/>
</dbReference>
<evidence type="ECO:0000259" key="6">
    <source>
        <dbReference type="Pfam" id="PF07833"/>
    </source>
</evidence>
<accession>A0A9D1NGK0</accession>
<organism evidence="8 9">
    <name type="scientific">Candidatus Aphodoplasma excrementigallinarum</name>
    <dbReference type="NCBI Taxonomy" id="2840673"/>
    <lineage>
        <taxon>Bacteria</taxon>
        <taxon>Bacillati</taxon>
        <taxon>Bacillota</taxon>
        <taxon>Clostridia</taxon>
        <taxon>Eubacteriales</taxon>
        <taxon>Candidatus Aphodoplasma</taxon>
    </lineage>
</organism>
<evidence type="ECO:0000256" key="3">
    <source>
        <dbReference type="ARBA" id="ARBA00023002"/>
    </source>
</evidence>
<dbReference type="InterPro" id="IPR012854">
    <property type="entry name" value="Cu_amine_oxidase-like_N"/>
</dbReference>
<proteinExistence type="inferred from homology"/>
<dbReference type="Pfam" id="PF07833">
    <property type="entry name" value="Cu_amine_oxidN1"/>
    <property type="match status" value="1"/>
</dbReference>
<dbReference type="CDD" id="cd19071">
    <property type="entry name" value="AKR_AKR1-5-like"/>
    <property type="match status" value="1"/>
</dbReference>
<dbReference type="Gene3D" id="2.40.100.20">
    <property type="match status" value="1"/>
</dbReference>
<dbReference type="Gene3D" id="3.20.20.100">
    <property type="entry name" value="NADP-dependent oxidoreductase domain"/>
    <property type="match status" value="1"/>
</dbReference>